<dbReference type="Proteomes" id="UP000272706">
    <property type="component" value="Unassembled WGS sequence"/>
</dbReference>
<evidence type="ECO:0000259" key="2">
    <source>
        <dbReference type="Pfam" id="PF00437"/>
    </source>
</evidence>
<feature type="domain" description="Bacterial type II secretion system protein E" evidence="2">
    <location>
        <begin position="106"/>
        <end position="286"/>
    </location>
</feature>
<dbReference type="InterPro" id="IPR014149">
    <property type="entry name" value="Conjug-transfer_TrbB"/>
</dbReference>
<dbReference type="GO" id="GO:0016887">
    <property type="term" value="F:ATP hydrolysis activity"/>
    <property type="evidence" value="ECO:0007669"/>
    <property type="project" value="InterPro"/>
</dbReference>
<dbReference type="SUPFAM" id="SSF52540">
    <property type="entry name" value="P-loop containing nucleoside triphosphate hydrolases"/>
    <property type="match status" value="1"/>
</dbReference>
<evidence type="ECO:0000313" key="4">
    <source>
        <dbReference type="Proteomes" id="UP000272706"/>
    </source>
</evidence>
<dbReference type="Pfam" id="PF00437">
    <property type="entry name" value="T2SSE"/>
    <property type="match status" value="1"/>
</dbReference>
<comment type="caution">
    <text evidence="3">The sequence shown here is derived from an EMBL/GenBank/DDBJ whole genome shotgun (WGS) entry which is preliminary data.</text>
</comment>
<dbReference type="CDD" id="cd01130">
    <property type="entry name" value="VirB11-like_ATPase"/>
    <property type="match status" value="1"/>
</dbReference>
<dbReference type="InterPro" id="IPR027417">
    <property type="entry name" value="P-loop_NTPase"/>
</dbReference>
<dbReference type="PANTHER" id="PTHR30486:SF6">
    <property type="entry name" value="TYPE IV PILUS RETRACTATION ATPASE PILT"/>
    <property type="match status" value="1"/>
</dbReference>
<dbReference type="NCBIfam" id="TIGR02782">
    <property type="entry name" value="TrbB_P"/>
    <property type="match status" value="1"/>
</dbReference>
<dbReference type="Gene3D" id="3.40.50.300">
    <property type="entry name" value="P-loop containing nucleotide triphosphate hydrolases"/>
    <property type="match status" value="1"/>
</dbReference>
<reference evidence="3 4" key="1">
    <citation type="submission" date="2018-09" db="EMBL/GenBank/DDBJ databases">
        <title>Mesorhizobium carmichaelinearum sp. nov. isolated from Carmichaelinea spp. root nodules in New Zealand.</title>
        <authorList>
            <person name="De Meyer S.E."/>
        </authorList>
    </citation>
    <scope>NUCLEOTIDE SEQUENCE [LARGE SCALE GENOMIC DNA]</scope>
    <source>
        <strain evidence="3 4">ICMP19557</strain>
    </source>
</reference>
<dbReference type="EMBL" id="QZWZ01000058">
    <property type="protein sequence ID" value="RJT27834.1"/>
    <property type="molecule type" value="Genomic_DNA"/>
</dbReference>
<accession>A0A3A5K6H4</accession>
<sequence length="338" mass="35496">MAASPHNSEGLARGARMLRTALGPAIASYLDDAGIVEVMLNPDGRLWIDRLSEGLSDTGERLSAADGERIIRLVAHHVGAEVHAGAPRVSAELPETGERFEGLLPPVVAAPAFAIRKPAVAIFTLEDYVAAGIMSARQADALRQGVASRANILVAGGTSTGKTTLINALLAEVAKTADRVVIIEDTRELQCAAPNLVAMRTKDGVASLSDLVRSSLRMRPDRIPVGEVRGAEALELLKAWGTGHPGGLGTIHAGSAMGALRRLEQLIQEAVVTVPRALIAETIDLVAVLSGRGSARRLSELARVDGLRQDGDYRVAPAVIEGDEISPLLIQSPEGENP</sequence>
<dbReference type="OrthoDB" id="9810761at2"/>
<dbReference type="Gene3D" id="3.30.450.90">
    <property type="match status" value="1"/>
</dbReference>
<name>A0A3A5K6H4_9HYPH</name>
<dbReference type="AlphaFoldDB" id="A0A3A5K6H4"/>
<protein>
    <submittedName>
        <fullName evidence="3">P-type conjugative transfer ATPase TrbB</fullName>
    </submittedName>
</protein>
<evidence type="ECO:0000313" key="3">
    <source>
        <dbReference type="EMBL" id="RJT27834.1"/>
    </source>
</evidence>
<dbReference type="GO" id="GO:0005737">
    <property type="term" value="C:cytoplasm"/>
    <property type="evidence" value="ECO:0007669"/>
    <property type="project" value="InterPro"/>
</dbReference>
<dbReference type="PANTHER" id="PTHR30486">
    <property type="entry name" value="TWITCHING MOTILITY PROTEIN PILT"/>
    <property type="match status" value="1"/>
</dbReference>
<dbReference type="RefSeq" id="WP_120018773.1">
    <property type="nucleotide sequence ID" value="NZ_QZWZ01000058.1"/>
</dbReference>
<dbReference type="InterPro" id="IPR001482">
    <property type="entry name" value="T2SS/T4SS_dom"/>
</dbReference>
<dbReference type="InterPro" id="IPR050921">
    <property type="entry name" value="T4SS_GSP_E_ATPase"/>
</dbReference>
<proteinExistence type="inferred from homology"/>
<organism evidence="3 4">
    <name type="scientific">Mesorhizobium waimense</name>
    <dbReference type="NCBI Taxonomy" id="1300307"/>
    <lineage>
        <taxon>Bacteria</taxon>
        <taxon>Pseudomonadati</taxon>
        <taxon>Pseudomonadota</taxon>
        <taxon>Alphaproteobacteria</taxon>
        <taxon>Hyphomicrobiales</taxon>
        <taxon>Phyllobacteriaceae</taxon>
        <taxon>Mesorhizobium</taxon>
    </lineage>
</organism>
<keyword evidence="4" id="KW-1185">Reference proteome</keyword>
<gene>
    <name evidence="3" type="primary">trbB</name>
    <name evidence="3" type="ORF">D3227_35450</name>
</gene>
<comment type="similarity">
    <text evidence="1">Belongs to the GSP E family.</text>
</comment>
<dbReference type="GO" id="GO:0005524">
    <property type="term" value="F:ATP binding"/>
    <property type="evidence" value="ECO:0007669"/>
    <property type="project" value="InterPro"/>
</dbReference>
<evidence type="ECO:0000256" key="1">
    <source>
        <dbReference type="ARBA" id="ARBA00006611"/>
    </source>
</evidence>